<accession>A0AAW1UVD6</accession>
<name>A0AAW1UVD6_9CUCU</name>
<keyword evidence="2" id="KW-1185">Reference proteome</keyword>
<reference evidence="1 2" key="1">
    <citation type="submission" date="2023-03" db="EMBL/GenBank/DDBJ databases">
        <title>Genome insight into feeding habits of ladybird beetles.</title>
        <authorList>
            <person name="Li H.-S."/>
            <person name="Huang Y.-H."/>
            <person name="Pang H."/>
        </authorList>
    </citation>
    <scope>NUCLEOTIDE SEQUENCE [LARGE SCALE GENOMIC DNA]</scope>
    <source>
        <strain evidence="1">SYSU_2023b</strain>
        <tissue evidence="1">Whole body</tissue>
    </source>
</reference>
<evidence type="ECO:0000313" key="1">
    <source>
        <dbReference type="EMBL" id="KAK9884781.1"/>
    </source>
</evidence>
<proteinExistence type="predicted"/>
<organism evidence="1 2">
    <name type="scientific">Henosepilachna vigintioctopunctata</name>
    <dbReference type="NCBI Taxonomy" id="420089"/>
    <lineage>
        <taxon>Eukaryota</taxon>
        <taxon>Metazoa</taxon>
        <taxon>Ecdysozoa</taxon>
        <taxon>Arthropoda</taxon>
        <taxon>Hexapoda</taxon>
        <taxon>Insecta</taxon>
        <taxon>Pterygota</taxon>
        <taxon>Neoptera</taxon>
        <taxon>Endopterygota</taxon>
        <taxon>Coleoptera</taxon>
        <taxon>Polyphaga</taxon>
        <taxon>Cucujiformia</taxon>
        <taxon>Coccinelloidea</taxon>
        <taxon>Coccinellidae</taxon>
        <taxon>Epilachninae</taxon>
        <taxon>Epilachnini</taxon>
        <taxon>Henosepilachna</taxon>
    </lineage>
</organism>
<evidence type="ECO:0000313" key="2">
    <source>
        <dbReference type="Proteomes" id="UP001431783"/>
    </source>
</evidence>
<protein>
    <submittedName>
        <fullName evidence="1">Uncharacterized protein</fullName>
    </submittedName>
</protein>
<dbReference type="Proteomes" id="UP001431783">
    <property type="component" value="Unassembled WGS sequence"/>
</dbReference>
<dbReference type="AlphaFoldDB" id="A0AAW1UVD6"/>
<comment type="caution">
    <text evidence="1">The sequence shown here is derived from an EMBL/GenBank/DDBJ whole genome shotgun (WGS) entry which is preliminary data.</text>
</comment>
<sequence>MYMYYRSYGQYPSEGFDHSILNDSLGIDLLKLRRERFDLNFFFKILHNSIDLPFLLNKINIRVPRPGLKRNNTFYVNYSRSNVISRFPINCICNLYDGCCGRGDIYFD</sequence>
<gene>
    <name evidence="1" type="ORF">WA026_009009</name>
</gene>
<dbReference type="EMBL" id="JARQZJ010000094">
    <property type="protein sequence ID" value="KAK9884781.1"/>
    <property type="molecule type" value="Genomic_DNA"/>
</dbReference>